<dbReference type="EMBL" id="CADCUP010000192">
    <property type="protein sequence ID" value="CAA9411404.1"/>
    <property type="molecule type" value="Genomic_DNA"/>
</dbReference>
<feature type="non-terminal residue" evidence="2">
    <location>
        <position position="102"/>
    </location>
</feature>
<feature type="non-terminal residue" evidence="2">
    <location>
        <position position="1"/>
    </location>
</feature>
<dbReference type="AlphaFoldDB" id="A0A6J4PFH6"/>
<evidence type="ECO:0000313" key="2">
    <source>
        <dbReference type="EMBL" id="CAA9411404.1"/>
    </source>
</evidence>
<sequence>GRGRAGGVSTAPGGDVLLLARTPVGGDLRHRGDRPRVVGLSQVRPAGQHGLGEPAARAEDRAVQDPPRLREGAPLRRRGGRHPRRGHPAAEVAPQVRRDHLL</sequence>
<feature type="compositionally biased region" description="Basic and acidic residues" evidence="1">
    <location>
        <begin position="56"/>
        <end position="74"/>
    </location>
</feature>
<organism evidence="2">
    <name type="scientific">uncultured Nocardioides sp</name>
    <dbReference type="NCBI Taxonomy" id="198441"/>
    <lineage>
        <taxon>Bacteria</taxon>
        <taxon>Bacillati</taxon>
        <taxon>Actinomycetota</taxon>
        <taxon>Actinomycetes</taxon>
        <taxon>Propionibacteriales</taxon>
        <taxon>Nocardioidaceae</taxon>
        <taxon>Nocardioides</taxon>
        <taxon>environmental samples</taxon>
    </lineage>
</organism>
<reference evidence="2" key="1">
    <citation type="submission" date="2020-02" db="EMBL/GenBank/DDBJ databases">
        <authorList>
            <person name="Meier V. D."/>
        </authorList>
    </citation>
    <scope>NUCLEOTIDE SEQUENCE</scope>
    <source>
        <strain evidence="2">AVDCRST_MAG06</strain>
    </source>
</reference>
<feature type="compositionally biased region" description="Basic residues" evidence="1">
    <location>
        <begin position="75"/>
        <end position="87"/>
    </location>
</feature>
<proteinExistence type="predicted"/>
<gene>
    <name evidence="2" type="ORF">AVDCRST_MAG06-2901</name>
</gene>
<name>A0A6J4PFH6_9ACTN</name>
<accession>A0A6J4PFH6</accession>
<protein>
    <submittedName>
        <fullName evidence="2">Putative electron transport protein</fullName>
    </submittedName>
</protein>
<feature type="region of interest" description="Disordered" evidence="1">
    <location>
        <begin position="43"/>
        <end position="102"/>
    </location>
</feature>
<evidence type="ECO:0000256" key="1">
    <source>
        <dbReference type="SAM" id="MobiDB-lite"/>
    </source>
</evidence>